<evidence type="ECO:0000259" key="4">
    <source>
        <dbReference type="PROSITE" id="PS51077"/>
    </source>
</evidence>
<dbReference type="GO" id="GO:0003700">
    <property type="term" value="F:DNA-binding transcription factor activity"/>
    <property type="evidence" value="ECO:0007669"/>
    <property type="project" value="TreeGrafter"/>
</dbReference>
<reference evidence="6 7" key="1">
    <citation type="submission" date="2015-08" db="EMBL/GenBank/DDBJ databases">
        <title>Draft genome sequence of cellulolytic and xylanolytic Paenibacillus sp. A59, isolated from a decaying forest soil from Patagonia, Argentina.</title>
        <authorList>
            <person name="Ghio S."/>
            <person name="Caceres A.M."/>
            <person name="Talia P."/>
            <person name="Grasso D."/>
            <person name="Campos E."/>
        </authorList>
    </citation>
    <scope>NUCLEOTIDE SEQUENCE [LARGE SCALE GENOMIC DNA]</scope>
    <source>
        <strain evidence="6 7">A59</strain>
    </source>
</reference>
<dbReference type="PANTHER" id="PTHR30136:SF24">
    <property type="entry name" value="HTH-TYPE TRANSCRIPTIONAL REPRESSOR ALLR"/>
    <property type="match status" value="1"/>
</dbReference>
<dbReference type="PROSITE" id="PS51077">
    <property type="entry name" value="HTH_ICLR"/>
    <property type="match status" value="1"/>
</dbReference>
<evidence type="ECO:0008006" key="8">
    <source>
        <dbReference type="Google" id="ProtNLM"/>
    </source>
</evidence>
<evidence type="ECO:0000256" key="2">
    <source>
        <dbReference type="ARBA" id="ARBA00023125"/>
    </source>
</evidence>
<feature type="domain" description="IclR-ED" evidence="5">
    <location>
        <begin position="75"/>
        <end position="253"/>
    </location>
</feature>
<keyword evidence="2" id="KW-0238">DNA-binding</keyword>
<organism evidence="6 7">
    <name type="scientific">Paenibacillus xylanivorans</name>
    <dbReference type="NCBI Taxonomy" id="1705561"/>
    <lineage>
        <taxon>Bacteria</taxon>
        <taxon>Bacillati</taxon>
        <taxon>Bacillota</taxon>
        <taxon>Bacilli</taxon>
        <taxon>Bacillales</taxon>
        <taxon>Paenibacillaceae</taxon>
        <taxon>Paenibacillus</taxon>
    </lineage>
</organism>
<dbReference type="PROSITE" id="PS51078">
    <property type="entry name" value="ICLR_ED"/>
    <property type="match status" value="1"/>
</dbReference>
<dbReference type="SUPFAM" id="SSF46785">
    <property type="entry name" value="Winged helix' DNA-binding domain"/>
    <property type="match status" value="1"/>
</dbReference>
<dbReference type="SMART" id="SM00346">
    <property type="entry name" value="HTH_ICLR"/>
    <property type="match status" value="1"/>
</dbReference>
<name>A0A0M9BN64_9BACL</name>
<evidence type="ECO:0000313" key="7">
    <source>
        <dbReference type="Proteomes" id="UP000037688"/>
    </source>
</evidence>
<dbReference type="PANTHER" id="PTHR30136">
    <property type="entry name" value="HELIX-TURN-HELIX TRANSCRIPTIONAL REGULATOR, ICLR FAMILY"/>
    <property type="match status" value="1"/>
</dbReference>
<dbReference type="Pfam" id="PF01614">
    <property type="entry name" value="IclR_C"/>
    <property type="match status" value="1"/>
</dbReference>
<dbReference type="EMBL" id="LITU01000068">
    <property type="protein sequence ID" value="KOY14886.1"/>
    <property type="molecule type" value="Genomic_DNA"/>
</dbReference>
<dbReference type="GO" id="GO:0045892">
    <property type="term" value="P:negative regulation of DNA-templated transcription"/>
    <property type="evidence" value="ECO:0007669"/>
    <property type="project" value="TreeGrafter"/>
</dbReference>
<sequence length="254" mass="27631">MKGSVALDRKSGTNTLGRALDILFALSEANGTLSVSEIAEKVNIPESSTYRFLQTLEKNGIVERRGKNQIGLGLRILDLARSLNQQIHRELLSLALPIMINLMESTQETSLLFVRTGNDAVCIQHVKGRGLIQFVIENGRRLPLHQGASGKSILAFENEKTIEQVLANITNDRNRSELIDSLKAVKEQGFACTEGEYDPDVFAIGAPVVDSHGLVVASLSIAGPLFRGTKERIPKMIDSVMESSKHLSNLLGGG</sequence>
<dbReference type="AlphaFoldDB" id="A0A0M9BN64"/>
<keyword evidence="7" id="KW-1185">Reference proteome</keyword>
<dbReference type="PATRIC" id="fig|1705561.3.peg.3956"/>
<proteinExistence type="predicted"/>
<dbReference type="CDD" id="cd00090">
    <property type="entry name" value="HTH_ARSR"/>
    <property type="match status" value="1"/>
</dbReference>
<dbReference type="InterPro" id="IPR014757">
    <property type="entry name" value="Tscrpt_reg_IclR_C"/>
</dbReference>
<feature type="domain" description="HTH iclR-type" evidence="4">
    <location>
        <begin position="13"/>
        <end position="72"/>
    </location>
</feature>
<accession>A0A0M9BN64</accession>
<evidence type="ECO:0000256" key="1">
    <source>
        <dbReference type="ARBA" id="ARBA00023015"/>
    </source>
</evidence>
<protein>
    <recommendedName>
        <fullName evidence="8">IclR family transcriptional regulator</fullName>
    </recommendedName>
</protein>
<dbReference type="Proteomes" id="UP000037688">
    <property type="component" value="Unassembled WGS sequence"/>
</dbReference>
<dbReference type="GO" id="GO:0003677">
    <property type="term" value="F:DNA binding"/>
    <property type="evidence" value="ECO:0007669"/>
    <property type="project" value="UniProtKB-KW"/>
</dbReference>
<dbReference type="Pfam" id="PF09339">
    <property type="entry name" value="HTH_IclR"/>
    <property type="match status" value="1"/>
</dbReference>
<dbReference type="Gene3D" id="1.10.10.10">
    <property type="entry name" value="Winged helix-like DNA-binding domain superfamily/Winged helix DNA-binding domain"/>
    <property type="match status" value="1"/>
</dbReference>
<dbReference type="OrthoDB" id="9791752at2"/>
<dbReference type="InterPro" id="IPR029016">
    <property type="entry name" value="GAF-like_dom_sf"/>
</dbReference>
<dbReference type="InterPro" id="IPR036390">
    <property type="entry name" value="WH_DNA-bd_sf"/>
</dbReference>
<keyword evidence="3" id="KW-0804">Transcription</keyword>
<dbReference type="InterPro" id="IPR050707">
    <property type="entry name" value="HTH_MetabolicPath_Reg"/>
</dbReference>
<gene>
    <name evidence="6" type="ORF">AMS66_19110</name>
</gene>
<dbReference type="Gene3D" id="3.30.450.40">
    <property type="match status" value="1"/>
</dbReference>
<dbReference type="InterPro" id="IPR011991">
    <property type="entry name" value="ArsR-like_HTH"/>
</dbReference>
<evidence type="ECO:0000256" key="3">
    <source>
        <dbReference type="ARBA" id="ARBA00023163"/>
    </source>
</evidence>
<comment type="caution">
    <text evidence="6">The sequence shown here is derived from an EMBL/GenBank/DDBJ whole genome shotgun (WGS) entry which is preliminary data.</text>
</comment>
<dbReference type="SUPFAM" id="SSF55781">
    <property type="entry name" value="GAF domain-like"/>
    <property type="match status" value="1"/>
</dbReference>
<dbReference type="InterPro" id="IPR005471">
    <property type="entry name" value="Tscrpt_reg_IclR_N"/>
</dbReference>
<evidence type="ECO:0000259" key="5">
    <source>
        <dbReference type="PROSITE" id="PS51078"/>
    </source>
</evidence>
<dbReference type="InterPro" id="IPR036388">
    <property type="entry name" value="WH-like_DNA-bd_sf"/>
</dbReference>
<evidence type="ECO:0000313" key="6">
    <source>
        <dbReference type="EMBL" id="KOY14886.1"/>
    </source>
</evidence>
<keyword evidence="1" id="KW-0805">Transcription regulation</keyword>